<dbReference type="EMBL" id="CYZE01000003">
    <property type="protein sequence ID" value="CUN93543.1"/>
    <property type="molecule type" value="Genomic_DNA"/>
</dbReference>
<dbReference type="AlphaFoldDB" id="A0A174AZH1"/>
<gene>
    <name evidence="1" type="ORF">ERS852407_01424</name>
</gene>
<evidence type="ECO:0000313" key="2">
    <source>
        <dbReference type="Proteomes" id="UP000095651"/>
    </source>
</evidence>
<reference evidence="1 2" key="1">
    <citation type="submission" date="2015-09" db="EMBL/GenBank/DDBJ databases">
        <authorList>
            <consortium name="Pathogen Informatics"/>
        </authorList>
    </citation>
    <scope>NUCLEOTIDE SEQUENCE [LARGE SCALE GENOMIC DNA]</scope>
    <source>
        <strain evidence="1 2">2789STDY5608850</strain>
    </source>
</reference>
<evidence type="ECO:0000313" key="1">
    <source>
        <dbReference type="EMBL" id="CUN93543.1"/>
    </source>
</evidence>
<protein>
    <submittedName>
        <fullName evidence="1">Uncharacterized protein</fullName>
    </submittedName>
</protein>
<organism evidence="1 2">
    <name type="scientific">Hungatella hathewayi</name>
    <dbReference type="NCBI Taxonomy" id="154046"/>
    <lineage>
        <taxon>Bacteria</taxon>
        <taxon>Bacillati</taxon>
        <taxon>Bacillota</taxon>
        <taxon>Clostridia</taxon>
        <taxon>Lachnospirales</taxon>
        <taxon>Lachnospiraceae</taxon>
        <taxon>Hungatella</taxon>
    </lineage>
</organism>
<dbReference type="Proteomes" id="UP000095651">
    <property type="component" value="Unassembled WGS sequence"/>
</dbReference>
<proteinExistence type="predicted"/>
<sequence length="69" mass="7468">MTSVQTIAVELATDVWFNDSNQDVKCSARKIPLTAQSATVFLSDPISSRLTSFFPNTTGVISTTVQSSR</sequence>
<accession>A0A174AZH1</accession>
<name>A0A174AZH1_9FIRM</name>